<sequence length="304" mass="34737">MHTLLSILGFTFTLFSKGHCLNNVSTYKSNCKVVGDPNAIKIYKDNVFPTFNTNIDNLLINGTKYSVGYCECSTETGNCRVEYDAQLENTYRKVIVEYIMLSDLKNKTFDSLYADYKKEVEEKRKQFYYYGEMEEKLIDPMPETHTIDPQTDKIYFSNSKIYHQLDGKIQNDEEVVSVESAENILKSDHNENKKDIVESYYPLRYAPALPLNEDEQISIIIGKFEIGHVVDCTAGDKDFKNGNVTKKAYTREGFQAPDVDCSWGNPSVKVEKILNAENENGFNGNTISSFVIFIISFALAFLYI</sequence>
<comment type="caution">
    <text evidence="3">The sequence shown here is derived from an EMBL/GenBank/DDBJ whole genome shotgun (WGS) entry which is preliminary data.</text>
</comment>
<evidence type="ECO:0008006" key="5">
    <source>
        <dbReference type="Google" id="ProtNLM"/>
    </source>
</evidence>
<evidence type="ECO:0000256" key="1">
    <source>
        <dbReference type="SAM" id="Phobius"/>
    </source>
</evidence>
<dbReference type="OrthoDB" id="2126141at2759"/>
<proteinExistence type="predicted"/>
<feature type="chain" id="PRO_5012056305" description="SH3 domain-containing protein" evidence="2">
    <location>
        <begin position="21"/>
        <end position="304"/>
    </location>
</feature>
<evidence type="ECO:0000313" key="4">
    <source>
        <dbReference type="Proteomes" id="UP000193920"/>
    </source>
</evidence>
<keyword evidence="4" id="KW-1185">Reference proteome</keyword>
<protein>
    <recommendedName>
        <fullName evidence="5">SH3 domain-containing protein</fullName>
    </recommendedName>
</protein>
<gene>
    <name evidence="3" type="ORF">LY90DRAFT_702157</name>
</gene>
<name>A0A1Y2D6I5_9FUNG</name>
<evidence type="ECO:0000313" key="3">
    <source>
        <dbReference type="EMBL" id="ORY54903.1"/>
    </source>
</evidence>
<keyword evidence="2" id="KW-0732">Signal</keyword>
<feature type="transmembrane region" description="Helical" evidence="1">
    <location>
        <begin position="282"/>
        <end position="303"/>
    </location>
</feature>
<keyword evidence="1" id="KW-0472">Membrane</keyword>
<keyword evidence="1" id="KW-0812">Transmembrane</keyword>
<feature type="signal peptide" evidence="2">
    <location>
        <begin position="1"/>
        <end position="20"/>
    </location>
</feature>
<organism evidence="3 4">
    <name type="scientific">Neocallimastix californiae</name>
    <dbReference type="NCBI Taxonomy" id="1754190"/>
    <lineage>
        <taxon>Eukaryota</taxon>
        <taxon>Fungi</taxon>
        <taxon>Fungi incertae sedis</taxon>
        <taxon>Chytridiomycota</taxon>
        <taxon>Chytridiomycota incertae sedis</taxon>
        <taxon>Neocallimastigomycetes</taxon>
        <taxon>Neocallimastigales</taxon>
        <taxon>Neocallimastigaceae</taxon>
        <taxon>Neocallimastix</taxon>
    </lineage>
</organism>
<keyword evidence="1" id="KW-1133">Transmembrane helix</keyword>
<evidence type="ECO:0000256" key="2">
    <source>
        <dbReference type="SAM" id="SignalP"/>
    </source>
</evidence>
<reference evidence="3 4" key="1">
    <citation type="submission" date="2016-08" db="EMBL/GenBank/DDBJ databases">
        <title>A Parts List for Fungal Cellulosomes Revealed by Comparative Genomics.</title>
        <authorList>
            <consortium name="DOE Joint Genome Institute"/>
            <person name="Haitjema C.H."/>
            <person name="Gilmore S.P."/>
            <person name="Henske J.K."/>
            <person name="Solomon K.V."/>
            <person name="De Groot R."/>
            <person name="Kuo A."/>
            <person name="Mondo S.J."/>
            <person name="Salamov A.A."/>
            <person name="Labutti K."/>
            <person name="Zhao Z."/>
            <person name="Chiniquy J."/>
            <person name="Barry K."/>
            <person name="Brewer H.M."/>
            <person name="Purvine S.O."/>
            <person name="Wright A.T."/>
            <person name="Boxma B."/>
            <person name="Van Alen T."/>
            <person name="Hackstein J.H."/>
            <person name="Baker S.E."/>
            <person name="Grigoriev I.V."/>
            <person name="O'Malley M.A."/>
        </authorList>
    </citation>
    <scope>NUCLEOTIDE SEQUENCE [LARGE SCALE GENOMIC DNA]</scope>
    <source>
        <strain evidence="3 4">G1</strain>
    </source>
</reference>
<dbReference type="EMBL" id="MCOG01000081">
    <property type="protein sequence ID" value="ORY54903.1"/>
    <property type="molecule type" value="Genomic_DNA"/>
</dbReference>
<dbReference type="AlphaFoldDB" id="A0A1Y2D6I5"/>
<dbReference type="Proteomes" id="UP000193920">
    <property type="component" value="Unassembled WGS sequence"/>
</dbReference>
<accession>A0A1Y2D6I5</accession>